<organism evidence="2 3">
    <name type="scientific">Colocasia esculenta</name>
    <name type="common">Wild taro</name>
    <name type="synonym">Arum esculentum</name>
    <dbReference type="NCBI Taxonomy" id="4460"/>
    <lineage>
        <taxon>Eukaryota</taxon>
        <taxon>Viridiplantae</taxon>
        <taxon>Streptophyta</taxon>
        <taxon>Embryophyta</taxon>
        <taxon>Tracheophyta</taxon>
        <taxon>Spermatophyta</taxon>
        <taxon>Magnoliopsida</taxon>
        <taxon>Liliopsida</taxon>
        <taxon>Araceae</taxon>
        <taxon>Aroideae</taxon>
        <taxon>Colocasieae</taxon>
        <taxon>Colocasia</taxon>
    </lineage>
</organism>
<dbReference type="Proteomes" id="UP000652761">
    <property type="component" value="Unassembled WGS sequence"/>
</dbReference>
<dbReference type="EMBL" id="NMUH01011867">
    <property type="protein sequence ID" value="MQM21956.1"/>
    <property type="molecule type" value="Genomic_DNA"/>
</dbReference>
<comment type="caution">
    <text evidence="2">The sequence shown here is derived from an EMBL/GenBank/DDBJ whole genome shotgun (WGS) entry which is preliminary data.</text>
</comment>
<accession>A0A843XRM9</accession>
<evidence type="ECO:0000313" key="3">
    <source>
        <dbReference type="Proteomes" id="UP000652761"/>
    </source>
</evidence>
<reference evidence="2" key="1">
    <citation type="submission" date="2017-07" db="EMBL/GenBank/DDBJ databases">
        <title>Taro Niue Genome Assembly and Annotation.</title>
        <authorList>
            <person name="Atibalentja N."/>
            <person name="Keating K."/>
            <person name="Fields C.J."/>
        </authorList>
    </citation>
    <scope>NUCLEOTIDE SEQUENCE</scope>
    <source>
        <strain evidence="2">Niue_2</strain>
        <tissue evidence="2">Leaf</tissue>
    </source>
</reference>
<sequence length="159" mass="17998">MEDFQERYAGRLRLDRRVMPESQAVRLLEGRLAEQEVELARLRIEVRTLRAEQQRVRASQDAGASSFAQPAGGDLAVRLQEALDRANERIQEVEAERQAGGVATLQAQVEALRLDLSRMEGRMTAFRDNARDAEAEKIRAIEARVQAVADLEFLKNRVL</sequence>
<evidence type="ECO:0000313" key="2">
    <source>
        <dbReference type="EMBL" id="MQM21956.1"/>
    </source>
</evidence>
<name>A0A843XRM9_COLES</name>
<keyword evidence="3" id="KW-1185">Reference proteome</keyword>
<gene>
    <name evidence="2" type="ORF">Taro_055003</name>
</gene>
<evidence type="ECO:0000256" key="1">
    <source>
        <dbReference type="SAM" id="Coils"/>
    </source>
</evidence>
<protein>
    <submittedName>
        <fullName evidence="2">Uncharacterized protein</fullName>
    </submittedName>
</protein>
<dbReference type="AlphaFoldDB" id="A0A843XRM9"/>
<proteinExistence type="predicted"/>
<keyword evidence="1" id="KW-0175">Coiled coil</keyword>
<feature type="coiled-coil region" evidence="1">
    <location>
        <begin position="25"/>
        <end position="136"/>
    </location>
</feature>